<gene>
    <name evidence="10" type="ORF">AcdelDRAFT_2597</name>
</gene>
<name>C5T6R7_ACIDE</name>
<dbReference type="InterPro" id="IPR001789">
    <property type="entry name" value="Sig_transdc_resp-reg_receiver"/>
</dbReference>
<dbReference type="InterPro" id="IPR036388">
    <property type="entry name" value="WH-like_DNA-bd_sf"/>
</dbReference>
<evidence type="ECO:0000256" key="6">
    <source>
        <dbReference type="PROSITE-ProRule" id="PRU00169"/>
    </source>
</evidence>
<dbReference type="PROSITE" id="PS50110">
    <property type="entry name" value="RESPONSE_REGULATORY"/>
    <property type="match status" value="1"/>
</dbReference>
<dbReference type="PATRIC" id="fig|573060.9.peg.2481"/>
<dbReference type="Proteomes" id="UP000003856">
    <property type="component" value="Unassembled WGS sequence"/>
</dbReference>
<dbReference type="InterPro" id="IPR001867">
    <property type="entry name" value="OmpR/PhoB-type_DNA-bd"/>
</dbReference>
<dbReference type="AlphaFoldDB" id="C5T6R7"/>
<keyword evidence="1 6" id="KW-0597">Phosphoprotein</keyword>
<dbReference type="InterPro" id="IPR011006">
    <property type="entry name" value="CheY-like_superfamily"/>
</dbReference>
<keyword evidence="5" id="KW-0804">Transcription</keyword>
<keyword evidence="4 7" id="KW-0238">DNA-binding</keyword>
<evidence type="ECO:0000259" key="8">
    <source>
        <dbReference type="PROSITE" id="PS50110"/>
    </source>
</evidence>
<dbReference type="Pfam" id="PF00072">
    <property type="entry name" value="Response_reg"/>
    <property type="match status" value="1"/>
</dbReference>
<evidence type="ECO:0000256" key="5">
    <source>
        <dbReference type="ARBA" id="ARBA00023163"/>
    </source>
</evidence>
<evidence type="ECO:0000313" key="10">
    <source>
        <dbReference type="EMBL" id="EER59830.1"/>
    </source>
</evidence>
<proteinExistence type="predicted"/>
<dbReference type="PANTHER" id="PTHR48111">
    <property type="entry name" value="REGULATOR OF RPOS"/>
    <property type="match status" value="1"/>
</dbReference>
<evidence type="ECO:0000256" key="1">
    <source>
        <dbReference type="ARBA" id="ARBA00022553"/>
    </source>
</evidence>
<evidence type="ECO:0000256" key="4">
    <source>
        <dbReference type="ARBA" id="ARBA00023125"/>
    </source>
</evidence>
<dbReference type="GO" id="GO:0006355">
    <property type="term" value="P:regulation of DNA-templated transcription"/>
    <property type="evidence" value="ECO:0007669"/>
    <property type="project" value="InterPro"/>
</dbReference>
<protein>
    <submittedName>
        <fullName evidence="10">Two component transcriptional regulator, winged helix family</fullName>
    </submittedName>
</protein>
<dbReference type="Pfam" id="PF00486">
    <property type="entry name" value="Trans_reg_C"/>
    <property type="match status" value="1"/>
</dbReference>
<dbReference type="SMART" id="SM00862">
    <property type="entry name" value="Trans_reg_C"/>
    <property type="match status" value="1"/>
</dbReference>
<dbReference type="GO" id="GO:0005829">
    <property type="term" value="C:cytosol"/>
    <property type="evidence" value="ECO:0007669"/>
    <property type="project" value="TreeGrafter"/>
</dbReference>
<dbReference type="Gene3D" id="1.10.10.10">
    <property type="entry name" value="Winged helix-like DNA-binding domain superfamily/Winged helix DNA-binding domain"/>
    <property type="match status" value="1"/>
</dbReference>
<evidence type="ECO:0000313" key="11">
    <source>
        <dbReference type="Proteomes" id="UP000003856"/>
    </source>
</evidence>
<keyword evidence="11" id="KW-1185">Reference proteome</keyword>
<dbReference type="SUPFAM" id="SSF52172">
    <property type="entry name" value="CheY-like"/>
    <property type="match status" value="1"/>
</dbReference>
<sequence length="251" mass="27598">MHGRLESSLTQWYVSNCFVSQVISALDSKATIAVVEDDEDIRSNVCRYLTRAGFEAWGAESAEDFYVRLLRDHVDLVVIDVGLPGEDGLSLVKRLATQGVPTVLMTARADLDSRIKGLNAGALQYFVKPVDMQELVAGIRSQLRNQRLHSGGAPVLPVWRLDKPAARLQAPNQKSVSLTTRELEILSCLMQTPGAVISKQALSESVGARDLEDDFHRIESALTRLRRKTLVDTGMALPVRAVFGKGLVFVI</sequence>
<feature type="modified residue" description="4-aspartylphosphate" evidence="6">
    <location>
        <position position="80"/>
    </location>
</feature>
<dbReference type="SMART" id="SM00448">
    <property type="entry name" value="REC"/>
    <property type="match status" value="1"/>
</dbReference>
<dbReference type="EMBL" id="ACQT01000093">
    <property type="protein sequence ID" value="EER59830.1"/>
    <property type="molecule type" value="Genomic_DNA"/>
</dbReference>
<reference evidence="10 11" key="1">
    <citation type="submission" date="2009-05" db="EMBL/GenBank/DDBJ databases">
        <title>The draft genome of Acidovorax delafieldii 2AN.</title>
        <authorList>
            <consortium name="US DOE Joint Genome Institute (JGI-PGF)"/>
            <person name="Lucas S."/>
            <person name="Copeland A."/>
            <person name="Lapidus A."/>
            <person name="Glavina del Rio T."/>
            <person name="Tice H."/>
            <person name="Bruce D."/>
            <person name="Goodwin L."/>
            <person name="Pitluck S."/>
            <person name="Larimer F."/>
            <person name="Land M.L."/>
            <person name="Hauser L."/>
            <person name="Shelobolina E.S."/>
            <person name="Picardal F."/>
            <person name="Roden E."/>
            <person name="Emerson D."/>
        </authorList>
    </citation>
    <scope>NUCLEOTIDE SEQUENCE [LARGE SCALE GENOMIC DNA]</scope>
    <source>
        <strain evidence="10 11">2AN</strain>
    </source>
</reference>
<keyword evidence="3" id="KW-0805">Transcription regulation</keyword>
<comment type="caution">
    <text evidence="10">The sequence shown here is derived from an EMBL/GenBank/DDBJ whole genome shotgun (WGS) entry which is preliminary data.</text>
</comment>
<feature type="domain" description="OmpR/PhoB-type" evidence="9">
    <location>
        <begin position="145"/>
        <end position="251"/>
    </location>
</feature>
<evidence type="ECO:0000256" key="7">
    <source>
        <dbReference type="PROSITE-ProRule" id="PRU01091"/>
    </source>
</evidence>
<feature type="domain" description="Response regulatory" evidence="8">
    <location>
        <begin position="31"/>
        <end position="143"/>
    </location>
</feature>
<feature type="DNA-binding region" description="OmpR/PhoB-type" evidence="7">
    <location>
        <begin position="145"/>
        <end position="251"/>
    </location>
</feature>
<dbReference type="PROSITE" id="PS51755">
    <property type="entry name" value="OMPR_PHOB"/>
    <property type="match status" value="1"/>
</dbReference>
<evidence type="ECO:0000256" key="2">
    <source>
        <dbReference type="ARBA" id="ARBA00023012"/>
    </source>
</evidence>
<evidence type="ECO:0000259" key="9">
    <source>
        <dbReference type="PROSITE" id="PS51755"/>
    </source>
</evidence>
<dbReference type="InterPro" id="IPR039420">
    <property type="entry name" value="WalR-like"/>
</dbReference>
<dbReference type="Gene3D" id="3.40.50.2300">
    <property type="match status" value="1"/>
</dbReference>
<dbReference type="GO" id="GO:0032993">
    <property type="term" value="C:protein-DNA complex"/>
    <property type="evidence" value="ECO:0007669"/>
    <property type="project" value="TreeGrafter"/>
</dbReference>
<dbReference type="CDD" id="cd00383">
    <property type="entry name" value="trans_reg_C"/>
    <property type="match status" value="1"/>
</dbReference>
<accession>C5T6R7</accession>
<dbReference type="PANTHER" id="PTHR48111:SF4">
    <property type="entry name" value="DNA-BINDING DUAL TRANSCRIPTIONAL REGULATOR OMPR"/>
    <property type="match status" value="1"/>
</dbReference>
<organism evidence="10 11">
    <name type="scientific">Acidovorax delafieldii 2AN</name>
    <dbReference type="NCBI Taxonomy" id="573060"/>
    <lineage>
        <taxon>Bacteria</taxon>
        <taxon>Pseudomonadati</taxon>
        <taxon>Pseudomonadota</taxon>
        <taxon>Betaproteobacteria</taxon>
        <taxon>Burkholderiales</taxon>
        <taxon>Comamonadaceae</taxon>
        <taxon>Acidovorax</taxon>
    </lineage>
</organism>
<evidence type="ECO:0000256" key="3">
    <source>
        <dbReference type="ARBA" id="ARBA00023015"/>
    </source>
</evidence>
<keyword evidence="2" id="KW-0902">Two-component regulatory system</keyword>
<dbReference type="GO" id="GO:0000156">
    <property type="term" value="F:phosphorelay response regulator activity"/>
    <property type="evidence" value="ECO:0007669"/>
    <property type="project" value="TreeGrafter"/>
</dbReference>
<dbReference type="GO" id="GO:0000976">
    <property type="term" value="F:transcription cis-regulatory region binding"/>
    <property type="evidence" value="ECO:0007669"/>
    <property type="project" value="TreeGrafter"/>
</dbReference>